<gene>
    <name evidence="1" type="ORF">GFC01_14860</name>
</gene>
<dbReference type="SFLD" id="SFLDG01115">
    <property type="entry name" value="Phosphonate_metabolism_(PhnJ)"/>
    <property type="match status" value="1"/>
</dbReference>
<dbReference type="PIRSF" id="PIRSF011468">
    <property type="entry name" value="PhnJ"/>
    <property type="match status" value="1"/>
</dbReference>
<protein>
    <submittedName>
        <fullName evidence="1">Carbon-phosphorus lyase complex subunit PhnJ</fullName>
    </submittedName>
</protein>
<evidence type="ECO:0000313" key="2">
    <source>
        <dbReference type="Proteomes" id="UP000441717"/>
    </source>
</evidence>
<organism evidence="1 2">
    <name type="scientific">Desulfofundulus thermobenzoicus</name>
    <dbReference type="NCBI Taxonomy" id="29376"/>
    <lineage>
        <taxon>Bacteria</taxon>
        <taxon>Bacillati</taxon>
        <taxon>Bacillota</taxon>
        <taxon>Clostridia</taxon>
        <taxon>Eubacteriales</taxon>
        <taxon>Peptococcaceae</taxon>
        <taxon>Desulfofundulus</taxon>
    </lineage>
</organism>
<dbReference type="Pfam" id="PF06007">
    <property type="entry name" value="PhnJ"/>
    <property type="match status" value="1"/>
</dbReference>
<sequence>MRFAKLVPPRRTGYNFAFLDEYTKREVRRKILKAVALPGYQVPFASRELPIARGWGTGGLQITLSLLGPHDVLKVIDQGCDGSVNAVNLRQLVVLTTGIKTTFDTTQATIIQTRHRIPEEPLTEKQILVLQVPYPDALRIVEPSERKTRQMHAEQDYSRIWVYLYEDIVRWGEITIGARYPVLVHGRYIMDPSPIPRWDVPKLNMAETLYLFGAGREKRIYAIPPYTRVVPLEFKDHPFRVEDFSGQACFRCGSVNSFLDEIYDSRTGRKVYACSDTAYCDKRLGMRFSAGRNGL</sequence>
<dbReference type="OrthoDB" id="9803851at2"/>
<proteinExistence type="predicted"/>
<dbReference type="RefSeq" id="WP_152947984.1">
    <property type="nucleotide sequence ID" value="NZ_WHYR01000053.1"/>
</dbReference>
<dbReference type="SFLD" id="SFLDF00379">
    <property type="entry name" value="Phosphonate_metabolism_(PhnJ)"/>
    <property type="match status" value="1"/>
</dbReference>
<dbReference type="Proteomes" id="UP000441717">
    <property type="component" value="Unassembled WGS sequence"/>
</dbReference>
<dbReference type="InterPro" id="IPR010306">
    <property type="entry name" value="PhnJ"/>
</dbReference>
<dbReference type="AlphaFoldDB" id="A0A6N7IVN2"/>
<accession>A0A6N7IVN2</accession>
<dbReference type="GO" id="GO:0016829">
    <property type="term" value="F:lyase activity"/>
    <property type="evidence" value="ECO:0007669"/>
    <property type="project" value="UniProtKB-KW"/>
</dbReference>
<dbReference type="GO" id="GO:0019700">
    <property type="term" value="P:organic phosphonate catabolic process"/>
    <property type="evidence" value="ECO:0007669"/>
    <property type="project" value="InterPro"/>
</dbReference>
<name>A0A6N7IVN2_9FIRM</name>
<evidence type="ECO:0000313" key="1">
    <source>
        <dbReference type="EMBL" id="MQL53517.1"/>
    </source>
</evidence>
<dbReference type="GO" id="GO:0051539">
    <property type="term" value="F:4 iron, 4 sulfur cluster binding"/>
    <property type="evidence" value="ECO:0007669"/>
    <property type="project" value="InterPro"/>
</dbReference>
<comment type="caution">
    <text evidence="1">The sequence shown here is derived from an EMBL/GenBank/DDBJ whole genome shotgun (WGS) entry which is preliminary data.</text>
</comment>
<keyword evidence="1" id="KW-0456">Lyase</keyword>
<keyword evidence="2" id="KW-1185">Reference proteome</keyword>
<dbReference type="EMBL" id="WHYR01000053">
    <property type="protein sequence ID" value="MQL53517.1"/>
    <property type="molecule type" value="Genomic_DNA"/>
</dbReference>
<reference evidence="1 2" key="1">
    <citation type="submission" date="2019-10" db="EMBL/GenBank/DDBJ databases">
        <title>Comparative genomics of sulfur disproportionating microorganisms.</title>
        <authorList>
            <person name="Ward L.M."/>
            <person name="Bertran E."/>
            <person name="Johnston D."/>
        </authorList>
    </citation>
    <scope>NUCLEOTIDE SEQUENCE [LARGE SCALE GENOMIC DNA]</scope>
    <source>
        <strain evidence="1 2">DSM 14055</strain>
    </source>
</reference>
<dbReference type="SFLD" id="SFLDS00033">
    <property type="entry name" value="Radical_SAM_Phosphonate_Metabo"/>
    <property type="match status" value="1"/>
</dbReference>